<comment type="similarity">
    <text evidence="1 3">Belongs to the pirin family.</text>
</comment>
<evidence type="ECO:0000313" key="7">
    <source>
        <dbReference type="Proteomes" id="UP001139319"/>
    </source>
</evidence>
<evidence type="ECO:0000259" key="4">
    <source>
        <dbReference type="Pfam" id="PF02678"/>
    </source>
</evidence>
<evidence type="ECO:0000256" key="1">
    <source>
        <dbReference type="ARBA" id="ARBA00008416"/>
    </source>
</evidence>
<dbReference type="InterPro" id="IPR003829">
    <property type="entry name" value="Pirin_N_dom"/>
</dbReference>
<name>A0A9X2HZK9_9GAMM</name>
<keyword evidence="2" id="KW-0408">Iron</keyword>
<dbReference type="InterPro" id="IPR008778">
    <property type="entry name" value="Pirin_C_dom"/>
</dbReference>
<reference evidence="6" key="2">
    <citation type="submission" date="2023-01" db="EMBL/GenBank/DDBJ databases">
        <title>Gilvimarinus xylanilyticus HB14 isolated from Caulerpa lentillifera aquaculture base in Hainan, China.</title>
        <authorList>
            <person name="Zhang Y.-J."/>
        </authorList>
    </citation>
    <scope>NUCLEOTIDE SEQUENCE</scope>
    <source>
        <strain evidence="6">HB14</strain>
    </source>
</reference>
<evidence type="ECO:0000259" key="5">
    <source>
        <dbReference type="Pfam" id="PF05726"/>
    </source>
</evidence>
<dbReference type="PANTHER" id="PTHR13903:SF8">
    <property type="entry name" value="PIRIN"/>
    <property type="match status" value="1"/>
</dbReference>
<feature type="domain" description="Pirin N-terminal" evidence="4">
    <location>
        <begin position="35"/>
        <end position="140"/>
    </location>
</feature>
<organism evidence="6 7">
    <name type="scientific">Gilvimarinus xylanilyticus</name>
    <dbReference type="NCBI Taxonomy" id="2944139"/>
    <lineage>
        <taxon>Bacteria</taxon>
        <taxon>Pseudomonadati</taxon>
        <taxon>Pseudomonadota</taxon>
        <taxon>Gammaproteobacteria</taxon>
        <taxon>Cellvibrionales</taxon>
        <taxon>Cellvibrionaceae</taxon>
        <taxon>Gilvimarinus</taxon>
    </lineage>
</organism>
<feature type="binding site" evidence="2">
    <location>
        <position position="76"/>
    </location>
    <ligand>
        <name>Fe cation</name>
        <dbReference type="ChEBI" id="CHEBI:24875"/>
    </ligand>
</feature>
<accession>A0A9X2HZK9</accession>
<dbReference type="SUPFAM" id="SSF51182">
    <property type="entry name" value="RmlC-like cupins"/>
    <property type="match status" value="1"/>
</dbReference>
<dbReference type="InterPro" id="IPR014710">
    <property type="entry name" value="RmlC-like_jellyroll"/>
</dbReference>
<gene>
    <name evidence="6" type="ORF">M6D89_11935</name>
</gene>
<proteinExistence type="inferred from homology"/>
<dbReference type="GO" id="GO:0046872">
    <property type="term" value="F:metal ion binding"/>
    <property type="evidence" value="ECO:0007669"/>
    <property type="project" value="UniProtKB-KW"/>
</dbReference>
<feature type="binding site" evidence="2">
    <location>
        <position position="120"/>
    </location>
    <ligand>
        <name>Fe cation</name>
        <dbReference type="ChEBI" id="CHEBI:24875"/>
    </ligand>
</feature>
<dbReference type="Proteomes" id="UP001139319">
    <property type="component" value="Unassembled WGS sequence"/>
</dbReference>
<feature type="domain" description="Pirin C-terminal" evidence="5">
    <location>
        <begin position="193"/>
        <end position="292"/>
    </location>
</feature>
<dbReference type="AlphaFoldDB" id="A0A9X2HZK9"/>
<reference evidence="6" key="1">
    <citation type="submission" date="2022-05" db="EMBL/GenBank/DDBJ databases">
        <authorList>
            <person name="Sun H.-N."/>
        </authorList>
    </citation>
    <scope>NUCLEOTIDE SEQUENCE</scope>
    <source>
        <strain evidence="6">HB14</strain>
    </source>
</reference>
<dbReference type="Gene3D" id="2.60.120.10">
    <property type="entry name" value="Jelly Rolls"/>
    <property type="match status" value="2"/>
</dbReference>
<feature type="binding site" evidence="2">
    <location>
        <position position="74"/>
    </location>
    <ligand>
        <name>Fe cation</name>
        <dbReference type="ChEBI" id="CHEBI:24875"/>
    </ligand>
</feature>
<keyword evidence="7" id="KW-1185">Reference proteome</keyword>
<dbReference type="PIRSF" id="PIRSF006232">
    <property type="entry name" value="Pirin"/>
    <property type="match status" value="1"/>
</dbReference>
<feature type="binding site" evidence="2">
    <location>
        <position position="118"/>
    </location>
    <ligand>
        <name>Fe cation</name>
        <dbReference type="ChEBI" id="CHEBI:24875"/>
    </ligand>
</feature>
<dbReference type="InterPro" id="IPR012093">
    <property type="entry name" value="Pirin"/>
</dbReference>
<comment type="caution">
    <text evidence="6">The sequence shown here is derived from an EMBL/GenBank/DDBJ whole genome shotgun (WGS) entry which is preliminary data.</text>
</comment>
<sequence>MSWLPDADPRCDSSKGKTAPVETVITPNLRDLEGFSVRRVLPAPERRAVGPFVFFDHMGPTEFAAGQGLAVRPHPHIGLSTLTYLYQGHIVHRDSLGFKQLIRPGEINWMTAGRGIVHSERSPEDELARVSELMGLQVWVALPRESEEIAPAFTHYSVSSQPEVEASGVNIRVVAGEAFGLRARLKTLTPLFFVDIRLQPGASTGLEVEYTERAVYIVRGSAEVDGQVFTEGQMAVLRPGCKISLTSAGGAWLVAVGGEPLDGPRHMWWNFVASDREAIERAKTNWQQGKFGHVPGDSEVIPLPD</sequence>
<dbReference type="InterPro" id="IPR011051">
    <property type="entry name" value="RmlC_Cupin_sf"/>
</dbReference>
<dbReference type="RefSeq" id="WP_253968299.1">
    <property type="nucleotide sequence ID" value="NZ_JAMFTH010000003.1"/>
</dbReference>
<comment type="cofactor">
    <cofactor evidence="2">
        <name>Fe cation</name>
        <dbReference type="ChEBI" id="CHEBI:24875"/>
    </cofactor>
    <text evidence="2">Binds 1 Fe cation per subunit.</text>
</comment>
<evidence type="ECO:0000256" key="3">
    <source>
        <dbReference type="RuleBase" id="RU003457"/>
    </source>
</evidence>
<dbReference type="Pfam" id="PF05726">
    <property type="entry name" value="Pirin_C"/>
    <property type="match status" value="1"/>
</dbReference>
<protein>
    <submittedName>
        <fullName evidence="6">Pirin family protein</fullName>
    </submittedName>
</protein>
<dbReference type="CDD" id="cd02909">
    <property type="entry name" value="cupin_pirin_N"/>
    <property type="match status" value="1"/>
</dbReference>
<evidence type="ECO:0000256" key="2">
    <source>
        <dbReference type="PIRSR" id="PIRSR006232-1"/>
    </source>
</evidence>
<evidence type="ECO:0000313" key="6">
    <source>
        <dbReference type="EMBL" id="MCP8900009.1"/>
    </source>
</evidence>
<dbReference type="Pfam" id="PF02678">
    <property type="entry name" value="Pirin"/>
    <property type="match status" value="1"/>
</dbReference>
<keyword evidence="2" id="KW-0479">Metal-binding</keyword>
<dbReference type="EMBL" id="JAMFTH010000003">
    <property type="protein sequence ID" value="MCP8900009.1"/>
    <property type="molecule type" value="Genomic_DNA"/>
</dbReference>
<dbReference type="PANTHER" id="PTHR13903">
    <property type="entry name" value="PIRIN-RELATED"/>
    <property type="match status" value="1"/>
</dbReference>
<dbReference type="CDD" id="cd02247">
    <property type="entry name" value="cupin_pirin_C"/>
    <property type="match status" value="1"/>
</dbReference>